<dbReference type="CDD" id="cd07205">
    <property type="entry name" value="Pat_PNPLA6_PNPLA7_NTE1_like"/>
    <property type="match status" value="1"/>
</dbReference>
<evidence type="ECO:0000256" key="1">
    <source>
        <dbReference type="ARBA" id="ARBA00006636"/>
    </source>
</evidence>
<dbReference type="AlphaFoldDB" id="A0A0S2IPI3"/>
<accession>A0A0S2IPI3</accession>
<dbReference type="CDD" id="cd00038">
    <property type="entry name" value="CAP_ED"/>
    <property type="match status" value="1"/>
</dbReference>
<dbReference type="Pfam" id="PF01734">
    <property type="entry name" value="Patatin"/>
    <property type="match status" value="1"/>
</dbReference>
<comment type="caution">
    <text evidence="5">Lacks conserved residue(s) required for the propagation of feature annotation.</text>
</comment>
<dbReference type="InterPro" id="IPR002641">
    <property type="entry name" value="PNPLA_dom"/>
</dbReference>
<dbReference type="EMBL" id="CP012029">
    <property type="protein sequence ID" value="ALO25544.1"/>
    <property type="molecule type" value="Genomic_DNA"/>
</dbReference>
<dbReference type="PROSITE" id="PS51635">
    <property type="entry name" value="PNPLA"/>
    <property type="match status" value="1"/>
</dbReference>
<dbReference type="Pfam" id="PF00027">
    <property type="entry name" value="cNMP_binding"/>
    <property type="match status" value="1"/>
</dbReference>
<sequence length="593" mass="67897">MRFMARKIHPEILKFLSGISLFQKLSPAVLTRIYQNIEERNVYNHDVIYYRGDISDKLFIVRHGEVMLTFGESGKSVKYLGEAEFFAENSLMTRTQHAGSAIAVMDTLLYVLDGHFFLKLAEKEPILSSNLIRLMSNRFREHLEPESGMTSLPRRMICHVPLEEVQGYKEKLDAIVKIGGYSHEGKMTLVPMESFEKVSIQDAIRKLSLLRNQFPVIHLYFQQAGLKPELDKLLLQADQVVFWEDNPERNQKKKTEIIAYFRSRIRNFAGRTIRYVDSVNSIRPEDSVKHQKIFHKEETFSRYLVSRTRGLALGGGGARALAHVGLLKVLEKENIKVDVVSGASFGAVIAALYARGENTDTIYKMIYKFFGGLDKPFDPTVPLVSFFKGKKMNRMLKDAFGSTLIEDLKIPFVTSAVDLHSGEEYVMDRGPVWEALAAAMSLPGMFPPIFHGDHLLVDGGVINNVPENLIRQKGADIILSANVSPLRDEAIVRLLEDRRITGKSFFKNLWEDLKYPPILKIMGRAITLEGREITKLRKDKMDLFINLHIEEFSFFDFNKFGEIIRKGEEEAESHLEEIYDLFYPGKKFSKKKR</sequence>
<dbReference type="GO" id="GO:0004622">
    <property type="term" value="F:phosphatidylcholine lysophospholipase activity"/>
    <property type="evidence" value="ECO:0007669"/>
    <property type="project" value="UniProtKB-ARBA"/>
</dbReference>
<comment type="similarity">
    <text evidence="1">Belongs to the NTE family.</text>
</comment>
<dbReference type="InterPro" id="IPR000595">
    <property type="entry name" value="cNMP-bd_dom"/>
</dbReference>
<proteinExistence type="inferred from homology"/>
<dbReference type="InterPro" id="IPR014710">
    <property type="entry name" value="RmlC-like_jellyroll"/>
</dbReference>
<organism evidence="8">
    <name type="scientific">Leptospira borgpetersenii serovar Ballum</name>
    <dbReference type="NCBI Taxonomy" id="280505"/>
    <lineage>
        <taxon>Bacteria</taxon>
        <taxon>Pseudomonadati</taxon>
        <taxon>Spirochaetota</taxon>
        <taxon>Spirochaetia</taxon>
        <taxon>Leptospirales</taxon>
        <taxon>Leptospiraceae</taxon>
        <taxon>Leptospira</taxon>
    </lineage>
</organism>
<gene>
    <name evidence="8" type="ORF">LBBP_01244</name>
</gene>
<feature type="short sequence motif" description="DGA/G" evidence="5">
    <location>
        <begin position="458"/>
        <end position="460"/>
    </location>
</feature>
<keyword evidence="4 5" id="KW-0443">Lipid metabolism</keyword>
<name>A0A0S2IPI3_LEPBO</name>
<feature type="active site" description="Nucleophile" evidence="5">
    <location>
        <position position="344"/>
    </location>
</feature>
<dbReference type="InterPro" id="IPR018490">
    <property type="entry name" value="cNMP-bd_dom_sf"/>
</dbReference>
<dbReference type="Gene3D" id="3.40.1090.10">
    <property type="entry name" value="Cytosolic phospholipase A2 catalytic domain"/>
    <property type="match status" value="2"/>
</dbReference>
<evidence type="ECO:0000256" key="2">
    <source>
        <dbReference type="ARBA" id="ARBA00022801"/>
    </source>
</evidence>
<feature type="domain" description="Cyclic nucleotide-binding" evidence="6">
    <location>
        <begin position="21"/>
        <end position="120"/>
    </location>
</feature>
<dbReference type="SMART" id="SM00100">
    <property type="entry name" value="cNMP"/>
    <property type="match status" value="1"/>
</dbReference>
<dbReference type="PANTHER" id="PTHR14226">
    <property type="entry name" value="NEUROPATHY TARGET ESTERASE/SWISS CHEESE D.MELANOGASTER"/>
    <property type="match status" value="1"/>
</dbReference>
<evidence type="ECO:0000259" key="6">
    <source>
        <dbReference type="PROSITE" id="PS50042"/>
    </source>
</evidence>
<dbReference type="SUPFAM" id="SSF52151">
    <property type="entry name" value="FabD/lysophospholipase-like"/>
    <property type="match status" value="1"/>
</dbReference>
<evidence type="ECO:0000256" key="5">
    <source>
        <dbReference type="PROSITE-ProRule" id="PRU01161"/>
    </source>
</evidence>
<dbReference type="Proteomes" id="UP000058857">
    <property type="component" value="Chromosome 1"/>
</dbReference>
<evidence type="ECO:0000313" key="9">
    <source>
        <dbReference type="Proteomes" id="UP000058857"/>
    </source>
</evidence>
<keyword evidence="3 5" id="KW-0442">Lipid degradation</keyword>
<dbReference type="SUPFAM" id="SSF51206">
    <property type="entry name" value="cAMP-binding domain-like"/>
    <property type="match status" value="1"/>
</dbReference>
<evidence type="ECO:0000313" key="8">
    <source>
        <dbReference type="EMBL" id="ALO25544.1"/>
    </source>
</evidence>
<evidence type="ECO:0000259" key="7">
    <source>
        <dbReference type="PROSITE" id="PS51635"/>
    </source>
</evidence>
<dbReference type="PATRIC" id="fig|280505.15.peg.1212"/>
<dbReference type="GO" id="GO:0016042">
    <property type="term" value="P:lipid catabolic process"/>
    <property type="evidence" value="ECO:0007669"/>
    <property type="project" value="UniProtKB-UniRule"/>
</dbReference>
<dbReference type="Gene3D" id="2.60.120.10">
    <property type="entry name" value="Jelly Rolls"/>
    <property type="match status" value="1"/>
</dbReference>
<dbReference type="InterPro" id="IPR050301">
    <property type="entry name" value="NTE"/>
</dbReference>
<feature type="domain" description="PNPLA" evidence="7">
    <location>
        <begin position="311"/>
        <end position="471"/>
    </location>
</feature>
<reference evidence="8 9" key="1">
    <citation type="journal article" date="2015" name="PLoS Negl. Trop. Dis.">
        <title>Distribution of Plasmids in Distinct Leptospira Pathogenic Species.</title>
        <authorList>
            <person name="Wang Y."/>
            <person name="Zhuang X."/>
            <person name="Zhong Y."/>
            <person name="Zhang C."/>
            <person name="Zhang Y."/>
            <person name="Zeng L."/>
            <person name="Zhu Y."/>
            <person name="He P."/>
            <person name="Dong K."/>
            <person name="Pal U."/>
            <person name="Guo X."/>
            <person name="Qin J."/>
        </authorList>
    </citation>
    <scope>NUCLEOTIDE SEQUENCE [LARGE SCALE GENOMIC DNA]</scope>
    <source>
        <strain evidence="8 9">56604</strain>
    </source>
</reference>
<dbReference type="InterPro" id="IPR016035">
    <property type="entry name" value="Acyl_Trfase/lysoPLipase"/>
</dbReference>
<protein>
    <submittedName>
        <fullName evidence="8">Phospholipase, patatin family</fullName>
    </submittedName>
</protein>
<evidence type="ECO:0000256" key="3">
    <source>
        <dbReference type="ARBA" id="ARBA00022963"/>
    </source>
</evidence>
<evidence type="ECO:0000256" key="4">
    <source>
        <dbReference type="ARBA" id="ARBA00023098"/>
    </source>
</evidence>
<dbReference type="PANTHER" id="PTHR14226:SF76">
    <property type="entry name" value="NTE FAMILY PROTEIN RSSA"/>
    <property type="match status" value="1"/>
</dbReference>
<keyword evidence="2 5" id="KW-0378">Hydrolase</keyword>
<dbReference type="PROSITE" id="PS50042">
    <property type="entry name" value="CNMP_BINDING_3"/>
    <property type="match status" value="1"/>
</dbReference>
<feature type="short sequence motif" description="GXSXG" evidence="5">
    <location>
        <begin position="342"/>
        <end position="346"/>
    </location>
</feature>
<feature type="active site" description="Proton acceptor" evidence="5">
    <location>
        <position position="458"/>
    </location>
</feature>